<comment type="caution">
    <text evidence="1">The sequence shown here is derived from an EMBL/GenBank/DDBJ whole genome shotgun (WGS) entry which is preliminary data.</text>
</comment>
<name>A0A5N4WEL7_9GAMM</name>
<dbReference type="AlphaFoldDB" id="A0A5N4WEL7"/>
<accession>A0A5N4WEL7</accession>
<evidence type="ECO:0000313" key="1">
    <source>
        <dbReference type="EMBL" id="KAB1854063.1"/>
    </source>
</evidence>
<gene>
    <name evidence="1" type="ORF">F4W09_11810</name>
</gene>
<protein>
    <submittedName>
        <fullName evidence="1">Uncharacterized protein</fullName>
    </submittedName>
</protein>
<sequence>MPYDGDEARYDYVYNIEVADSNSYFVTEMRILVHCDMKESIYRIQ</sequence>
<evidence type="ECO:0000313" key="2">
    <source>
        <dbReference type="Proteomes" id="UP000325788"/>
    </source>
</evidence>
<organism evidence="1 2">
    <name type="scientific">Acinetobacter tandoii</name>
    <dbReference type="NCBI Taxonomy" id="202954"/>
    <lineage>
        <taxon>Bacteria</taxon>
        <taxon>Pseudomonadati</taxon>
        <taxon>Pseudomonadota</taxon>
        <taxon>Gammaproteobacteria</taxon>
        <taxon>Moraxellales</taxon>
        <taxon>Moraxellaceae</taxon>
        <taxon>Acinetobacter</taxon>
    </lineage>
</organism>
<dbReference type="NCBIfam" id="TIGR01443">
    <property type="entry name" value="intein_Cterm"/>
    <property type="match status" value="1"/>
</dbReference>
<reference evidence="1 2" key="1">
    <citation type="submission" date="2019-09" db="EMBL/GenBank/DDBJ databases">
        <title>Draft genome sequence of Acinetobacter tandoii W4-4-4 isolated from environmental water sample.</title>
        <authorList>
            <person name="Wee S.K."/>
            <person name="Yan B."/>
            <person name="Mustaffa S.B."/>
            <person name="Yap E.P.H."/>
        </authorList>
    </citation>
    <scope>NUCLEOTIDE SEQUENCE [LARGE SCALE GENOMIC DNA]</scope>
    <source>
        <strain evidence="1 2">W4-4-4</strain>
    </source>
</reference>
<proteinExistence type="predicted"/>
<dbReference type="Proteomes" id="UP000325788">
    <property type="component" value="Unassembled WGS sequence"/>
</dbReference>
<dbReference type="RefSeq" id="WP_104442381.1">
    <property type="nucleotide sequence ID" value="NZ_VXLD01000007.1"/>
</dbReference>
<dbReference type="InterPro" id="IPR030934">
    <property type="entry name" value="Intein_C"/>
</dbReference>
<dbReference type="EMBL" id="VXLD01000007">
    <property type="protein sequence ID" value="KAB1854063.1"/>
    <property type="molecule type" value="Genomic_DNA"/>
</dbReference>